<keyword evidence="1" id="KW-0472">Membrane</keyword>
<dbReference type="EMBL" id="SDKM01000012">
    <property type="protein sequence ID" value="RYP86234.1"/>
    <property type="molecule type" value="Genomic_DNA"/>
</dbReference>
<organism evidence="2 3">
    <name type="scientific">Nocardioides guangzhouensis</name>
    <dbReference type="NCBI Taxonomy" id="2497878"/>
    <lineage>
        <taxon>Bacteria</taxon>
        <taxon>Bacillati</taxon>
        <taxon>Actinomycetota</taxon>
        <taxon>Actinomycetes</taxon>
        <taxon>Propionibacteriales</taxon>
        <taxon>Nocardioidaceae</taxon>
        <taxon>Nocardioides</taxon>
    </lineage>
</organism>
<feature type="transmembrane region" description="Helical" evidence="1">
    <location>
        <begin position="39"/>
        <end position="58"/>
    </location>
</feature>
<keyword evidence="1" id="KW-0812">Transmembrane</keyword>
<dbReference type="Pfam" id="PF06961">
    <property type="entry name" value="DUF1294"/>
    <property type="match status" value="1"/>
</dbReference>
<dbReference type="OrthoDB" id="72963at2"/>
<protein>
    <submittedName>
        <fullName evidence="2">DUF1294 domain-containing protein</fullName>
    </submittedName>
</protein>
<keyword evidence="3" id="KW-1185">Reference proteome</keyword>
<evidence type="ECO:0000313" key="2">
    <source>
        <dbReference type="EMBL" id="RYP86234.1"/>
    </source>
</evidence>
<dbReference type="InterPro" id="IPR010718">
    <property type="entry name" value="DUF1294"/>
</dbReference>
<name>A0A4Q4ZG07_9ACTN</name>
<evidence type="ECO:0000313" key="3">
    <source>
        <dbReference type="Proteomes" id="UP000295198"/>
    </source>
</evidence>
<evidence type="ECO:0000256" key="1">
    <source>
        <dbReference type="SAM" id="Phobius"/>
    </source>
</evidence>
<feature type="transmembrane region" description="Helical" evidence="1">
    <location>
        <begin position="107"/>
        <end position="125"/>
    </location>
</feature>
<reference evidence="2 3" key="1">
    <citation type="submission" date="2019-01" db="EMBL/GenBank/DDBJ databases">
        <title>Nocardioides guangzhouensis sp. nov., an actinobacterium isolated from soil.</title>
        <authorList>
            <person name="Fu Y."/>
            <person name="Cai Y."/>
            <person name="Lin Z."/>
            <person name="Chen P."/>
        </authorList>
    </citation>
    <scope>NUCLEOTIDE SEQUENCE [LARGE SCALE GENOMIC DNA]</scope>
    <source>
        <strain evidence="2 3">130</strain>
    </source>
</reference>
<accession>A0A4Q4ZG07</accession>
<sequence length="130" mass="14156">MRQQGDRTDRRSTRGVGASLAVATLFLAVLVGLVELGPAPWPVLVWYGVLSAAAFVMYRADKVAAGKGSWRTPEANLHGIDLLGGWPGGLVARQLFRHKTRKQPFRTAFWLTVVANLVALAYLVLEVWGG</sequence>
<dbReference type="AlphaFoldDB" id="A0A4Q4ZG07"/>
<comment type="caution">
    <text evidence="2">The sequence shown here is derived from an EMBL/GenBank/DDBJ whole genome shotgun (WGS) entry which is preliminary data.</text>
</comment>
<keyword evidence="1" id="KW-1133">Transmembrane helix</keyword>
<gene>
    <name evidence="2" type="ORF">EKO23_09765</name>
</gene>
<dbReference type="Proteomes" id="UP000295198">
    <property type="component" value="Unassembled WGS sequence"/>
</dbReference>
<feature type="transmembrane region" description="Helical" evidence="1">
    <location>
        <begin position="12"/>
        <end position="33"/>
    </location>
</feature>
<proteinExistence type="predicted"/>